<dbReference type="RefSeq" id="WP_150045522.1">
    <property type="nucleotide sequence ID" value="NZ_OW485603.1"/>
</dbReference>
<evidence type="ECO:0000259" key="1">
    <source>
        <dbReference type="PROSITE" id="PS50943"/>
    </source>
</evidence>
<proteinExistence type="predicted"/>
<organism evidence="2 3">
    <name type="scientific">Rhodovastum atsumiense</name>
    <dbReference type="NCBI Taxonomy" id="504468"/>
    <lineage>
        <taxon>Bacteria</taxon>
        <taxon>Pseudomonadati</taxon>
        <taxon>Pseudomonadota</taxon>
        <taxon>Alphaproteobacteria</taxon>
        <taxon>Acetobacterales</taxon>
        <taxon>Acetobacteraceae</taxon>
        <taxon>Rhodovastum</taxon>
    </lineage>
</organism>
<dbReference type="InterPro" id="IPR001387">
    <property type="entry name" value="Cro/C1-type_HTH"/>
</dbReference>
<comment type="caution">
    <text evidence="2">The sequence shown here is derived from an EMBL/GenBank/DDBJ whole genome shotgun (WGS) entry which is preliminary data.</text>
</comment>
<dbReference type="InterPro" id="IPR010982">
    <property type="entry name" value="Lambda_DNA-bd_dom_sf"/>
</dbReference>
<dbReference type="SMART" id="SM00530">
    <property type="entry name" value="HTH_XRE"/>
    <property type="match status" value="1"/>
</dbReference>
<reference evidence="2 3" key="1">
    <citation type="submission" date="2019-09" db="EMBL/GenBank/DDBJ databases">
        <title>Genome sequence of Rhodovastum atsumiense, a diverse member of the Acetobacteraceae family of non-sulfur purple photosynthetic bacteria.</title>
        <authorList>
            <person name="Meyer T."/>
            <person name="Kyndt J."/>
        </authorList>
    </citation>
    <scope>NUCLEOTIDE SEQUENCE [LARGE SCALE GENOMIC DNA]</scope>
    <source>
        <strain evidence="2 3">DSM 21279</strain>
    </source>
</reference>
<dbReference type="SUPFAM" id="SSF47413">
    <property type="entry name" value="lambda repressor-like DNA-binding domains"/>
    <property type="match status" value="1"/>
</dbReference>
<dbReference type="PROSITE" id="PS50943">
    <property type="entry name" value="HTH_CROC1"/>
    <property type="match status" value="1"/>
</dbReference>
<dbReference type="Pfam" id="PF01381">
    <property type="entry name" value="HTH_3"/>
    <property type="match status" value="1"/>
</dbReference>
<dbReference type="GO" id="GO:0003677">
    <property type="term" value="F:DNA binding"/>
    <property type="evidence" value="ECO:0007669"/>
    <property type="project" value="InterPro"/>
</dbReference>
<dbReference type="Proteomes" id="UP000325255">
    <property type="component" value="Unassembled WGS sequence"/>
</dbReference>
<dbReference type="OrthoDB" id="7361823at2"/>
<evidence type="ECO:0000313" key="3">
    <source>
        <dbReference type="Proteomes" id="UP000325255"/>
    </source>
</evidence>
<feature type="domain" description="HTH cro/C1-type" evidence="1">
    <location>
        <begin position="12"/>
        <end position="66"/>
    </location>
</feature>
<accession>A0A5M6IJ16</accession>
<dbReference type="AlphaFoldDB" id="A0A5M6IJ16"/>
<protein>
    <submittedName>
        <fullName evidence="2">Helix-turn-helix transcriptional regulator</fullName>
    </submittedName>
</protein>
<dbReference type="EMBL" id="VWPK01000093">
    <property type="protein sequence ID" value="KAA5608266.1"/>
    <property type="molecule type" value="Genomic_DNA"/>
</dbReference>
<name>A0A5M6IJ16_9PROT</name>
<dbReference type="Gene3D" id="1.10.260.40">
    <property type="entry name" value="lambda repressor-like DNA-binding domains"/>
    <property type="match status" value="1"/>
</dbReference>
<keyword evidence="3" id="KW-1185">Reference proteome</keyword>
<dbReference type="CDD" id="cd00093">
    <property type="entry name" value="HTH_XRE"/>
    <property type="match status" value="1"/>
</dbReference>
<sequence>MIRNAADFGELVRRCRRQKKLTQRDLALVAGVGERFVIELEGGKPTCQLGKSLAVAAALGIELTDSKMRAGQQLEKADIPDVDVPDIEGWTP</sequence>
<gene>
    <name evidence="2" type="ORF">F1189_29855</name>
</gene>
<evidence type="ECO:0000313" key="2">
    <source>
        <dbReference type="EMBL" id="KAA5608266.1"/>
    </source>
</evidence>